<feature type="chain" id="PRO_5046490921" description="Lipoprotein" evidence="2">
    <location>
        <begin position="28"/>
        <end position="231"/>
    </location>
</feature>
<evidence type="ECO:0000256" key="1">
    <source>
        <dbReference type="SAM" id="MobiDB-lite"/>
    </source>
</evidence>
<proteinExistence type="predicted"/>
<evidence type="ECO:0008006" key="5">
    <source>
        <dbReference type="Google" id="ProtNLM"/>
    </source>
</evidence>
<dbReference type="RefSeq" id="WP_281909278.1">
    <property type="nucleotide sequence ID" value="NZ_AP026966.1"/>
</dbReference>
<name>A0ABN6TGT2_9BURK</name>
<evidence type="ECO:0000313" key="3">
    <source>
        <dbReference type="EMBL" id="BDT60254.1"/>
    </source>
</evidence>
<protein>
    <recommendedName>
        <fullName evidence="5">Lipoprotein</fullName>
    </recommendedName>
</protein>
<keyword evidence="2" id="KW-0732">Signal</keyword>
<reference evidence="3" key="1">
    <citation type="submission" date="2022-11" db="EMBL/GenBank/DDBJ databases">
        <title>Isolation and characterization of PLA-degrading bacterium Massilia sp. from Antarctic soil.</title>
        <authorList>
            <person name="Sato K."/>
            <person name="Gomez-Fuentes C."/>
            <person name="Ahmad S.A."/>
            <person name="Zulkharnain A."/>
        </authorList>
    </citation>
    <scope>NUCLEOTIDE SEQUENCE</scope>
    <source>
        <strain evidence="3">N-3</strain>
    </source>
</reference>
<gene>
    <name evidence="3" type="ORF">MasN3_37480</name>
</gene>
<feature type="region of interest" description="Disordered" evidence="1">
    <location>
        <begin position="124"/>
        <end position="231"/>
    </location>
</feature>
<feature type="compositionally biased region" description="Basic and acidic residues" evidence="1">
    <location>
        <begin position="124"/>
        <end position="133"/>
    </location>
</feature>
<accession>A0ABN6TGT2</accession>
<evidence type="ECO:0000256" key="2">
    <source>
        <dbReference type="SAM" id="SignalP"/>
    </source>
</evidence>
<feature type="compositionally biased region" description="Basic and acidic residues" evidence="1">
    <location>
        <begin position="160"/>
        <end position="178"/>
    </location>
</feature>
<sequence length="231" mass="25178">MTSHLVSRTTARVLAAAAIAAALAACASVEPGPAVETVDPTTSVAQADARLAAVAVERAAIEARYAEREAVCYDKFFVNHCLDEAKERRRVALNAQRNIEIEAERFKRRVKVEERDREIAAADAEYKAEEARLAAEPPPPPRDTTALPPPKPSPAASRMARRDAKAKEEAARAPEEAARAAANVRAFEERKRKAEQRQKEAAQRVAEREAKAAARKAEQEKARAATPAPTR</sequence>
<feature type="signal peptide" evidence="2">
    <location>
        <begin position="1"/>
        <end position="27"/>
    </location>
</feature>
<evidence type="ECO:0000313" key="4">
    <source>
        <dbReference type="Proteomes" id="UP001163336"/>
    </source>
</evidence>
<dbReference type="Proteomes" id="UP001163336">
    <property type="component" value="Chromosome"/>
</dbReference>
<keyword evidence="4" id="KW-1185">Reference proteome</keyword>
<feature type="compositionally biased region" description="Pro residues" evidence="1">
    <location>
        <begin position="136"/>
        <end position="153"/>
    </location>
</feature>
<dbReference type="EMBL" id="AP026966">
    <property type="protein sequence ID" value="BDT60254.1"/>
    <property type="molecule type" value="Genomic_DNA"/>
</dbReference>
<feature type="compositionally biased region" description="Basic and acidic residues" evidence="1">
    <location>
        <begin position="186"/>
        <end position="223"/>
    </location>
</feature>
<organism evidence="3 4">
    <name type="scientific">Massilia varians</name>
    <dbReference type="NCBI Taxonomy" id="457921"/>
    <lineage>
        <taxon>Bacteria</taxon>
        <taxon>Pseudomonadati</taxon>
        <taxon>Pseudomonadota</taxon>
        <taxon>Betaproteobacteria</taxon>
        <taxon>Burkholderiales</taxon>
        <taxon>Oxalobacteraceae</taxon>
        <taxon>Telluria group</taxon>
        <taxon>Massilia</taxon>
    </lineage>
</organism>